<dbReference type="Proteomes" id="UP000192596">
    <property type="component" value="Unassembled WGS sequence"/>
</dbReference>
<evidence type="ECO:0000313" key="1">
    <source>
        <dbReference type="EMBL" id="OQN98198.1"/>
    </source>
</evidence>
<reference evidence="2" key="1">
    <citation type="submission" date="2017-03" db="EMBL/GenBank/DDBJ databases">
        <title>Genomes of endolithic fungi from Antarctica.</title>
        <authorList>
            <person name="Coleine C."/>
            <person name="Masonjones S."/>
            <person name="Stajich J.E."/>
        </authorList>
    </citation>
    <scope>NUCLEOTIDE SEQUENCE [LARGE SCALE GENOMIC DNA]</scope>
    <source>
        <strain evidence="2">CCFEE 5527</strain>
    </source>
</reference>
<protein>
    <submittedName>
        <fullName evidence="1">Uncharacterized protein</fullName>
    </submittedName>
</protein>
<dbReference type="AlphaFoldDB" id="A0A1V8SGC4"/>
<accession>A0A1V8SGC4</accession>
<gene>
    <name evidence="1" type="ORF">B0A48_15474</name>
</gene>
<proteinExistence type="predicted"/>
<keyword evidence="2" id="KW-1185">Reference proteome</keyword>
<comment type="caution">
    <text evidence="1">The sequence shown here is derived from an EMBL/GenBank/DDBJ whole genome shotgun (WGS) entry which is preliminary data.</text>
</comment>
<organism evidence="1 2">
    <name type="scientific">Cryoendolithus antarcticus</name>
    <dbReference type="NCBI Taxonomy" id="1507870"/>
    <lineage>
        <taxon>Eukaryota</taxon>
        <taxon>Fungi</taxon>
        <taxon>Dikarya</taxon>
        <taxon>Ascomycota</taxon>
        <taxon>Pezizomycotina</taxon>
        <taxon>Dothideomycetes</taxon>
        <taxon>Dothideomycetidae</taxon>
        <taxon>Cladosporiales</taxon>
        <taxon>Cladosporiaceae</taxon>
        <taxon>Cryoendolithus</taxon>
    </lineage>
</organism>
<name>A0A1V8SGC4_9PEZI</name>
<dbReference type="EMBL" id="NAJO01000047">
    <property type="protein sequence ID" value="OQN98198.1"/>
    <property type="molecule type" value="Genomic_DNA"/>
</dbReference>
<dbReference type="InParanoid" id="A0A1V8SGC4"/>
<sequence length="168" mass="17875">MVSEVHLDLTGIGDRIASELRDAPNDMRLDSSNMLTADDIGRSVGKAIKKRLSETKAQDGESQKSIGQLSATSLVQTQVLSKLVDAIHKKEDMALAAEDADEESTVSEANDDTGLDAASLREMSITVNVAYLEGAVSSSDFAALLSLYAYSKERLGAVSIGESYVTTD</sequence>
<evidence type="ECO:0000313" key="2">
    <source>
        <dbReference type="Proteomes" id="UP000192596"/>
    </source>
</evidence>